<dbReference type="InterPro" id="IPR031803">
    <property type="entry name" value="BAT_GAF/HTH-assoc"/>
</dbReference>
<evidence type="ECO:0000259" key="3">
    <source>
        <dbReference type="Pfam" id="PF04967"/>
    </source>
</evidence>
<dbReference type="Pfam" id="PF15915">
    <property type="entry name" value="BAT"/>
    <property type="match status" value="1"/>
</dbReference>
<dbReference type="RefSeq" id="WP_159663738.1">
    <property type="nucleotide sequence ID" value="NZ_WUUS01000002.1"/>
</dbReference>
<protein>
    <submittedName>
        <fullName evidence="5">DNA-binding protein</fullName>
    </submittedName>
</protein>
<gene>
    <name evidence="5" type="ORF">GRX01_04215</name>
</gene>
<dbReference type="GO" id="GO:0003677">
    <property type="term" value="F:DNA binding"/>
    <property type="evidence" value="ECO:0007669"/>
    <property type="project" value="UniProtKB-KW"/>
</dbReference>
<keyword evidence="5" id="KW-0238">DNA-binding</keyword>
<feature type="domain" description="HTH bat-type" evidence="3">
    <location>
        <begin position="156"/>
        <end position="207"/>
    </location>
</feature>
<evidence type="ECO:0000313" key="6">
    <source>
        <dbReference type="Proteomes" id="UP000437065"/>
    </source>
</evidence>
<dbReference type="Proteomes" id="UP000437065">
    <property type="component" value="Unassembled WGS sequence"/>
</dbReference>
<organism evidence="5 6">
    <name type="scientific">Halobaculum saliterrae</name>
    <dbReference type="NCBI Taxonomy" id="2073113"/>
    <lineage>
        <taxon>Archaea</taxon>
        <taxon>Methanobacteriati</taxon>
        <taxon>Methanobacteriota</taxon>
        <taxon>Stenosarchaea group</taxon>
        <taxon>Halobacteria</taxon>
        <taxon>Halobacteriales</taxon>
        <taxon>Haloferacaceae</taxon>
        <taxon>Halobaculum</taxon>
    </lineage>
</organism>
<dbReference type="Pfam" id="PF04967">
    <property type="entry name" value="HTH_10"/>
    <property type="match status" value="1"/>
</dbReference>
<accession>A0A6B0SWD1</accession>
<dbReference type="EMBL" id="WUUS01000002">
    <property type="protein sequence ID" value="MXR40552.1"/>
    <property type="molecule type" value="Genomic_DNA"/>
</dbReference>
<dbReference type="InterPro" id="IPR007050">
    <property type="entry name" value="HTH_bacterioopsin"/>
</dbReference>
<evidence type="ECO:0000256" key="2">
    <source>
        <dbReference type="ARBA" id="ARBA00023163"/>
    </source>
</evidence>
<dbReference type="PANTHER" id="PTHR34236">
    <property type="entry name" value="DIMETHYL SULFOXIDE REDUCTASE TRANSCRIPTIONAL ACTIVATOR"/>
    <property type="match status" value="1"/>
</dbReference>
<dbReference type="AlphaFoldDB" id="A0A6B0SWD1"/>
<proteinExistence type="predicted"/>
<keyword evidence="6" id="KW-1185">Reference proteome</keyword>
<keyword evidence="1" id="KW-0805">Transcription regulation</keyword>
<dbReference type="PANTHER" id="PTHR34236:SF1">
    <property type="entry name" value="DIMETHYL SULFOXIDE REDUCTASE TRANSCRIPTIONAL ACTIVATOR"/>
    <property type="match status" value="1"/>
</dbReference>
<name>A0A6B0SWD1_9EURY</name>
<evidence type="ECO:0000313" key="5">
    <source>
        <dbReference type="EMBL" id="MXR40552.1"/>
    </source>
</evidence>
<dbReference type="OrthoDB" id="156233at2157"/>
<sequence length="222" mass="25182">METVVDATIPDNRFVLAETIERVPDVEFEFVRFAIHSSSRTSPFLWGSADRPDRLDAALRSDPSTEHVSRLSERDGRGLYSITWNARAARLIDGVAEIEGSVLDVRRTTDRWALRFLFPDRATASETFQAWRDEGVDATLSRISTLSCREDTALGLSATQHNTIAKAFRTDYYSVPRGTTLEELARDFDVSHQALSERLRRGHSRLVERMLSESAPPVERRQ</sequence>
<reference evidence="5 6" key="1">
    <citation type="submission" date="2019-12" db="EMBL/GenBank/DDBJ databases">
        <title>Isolation and characterization of three novel carbon monoxide-oxidizing members of Halobacteria from salione crusts and soils.</title>
        <authorList>
            <person name="Myers M.R."/>
            <person name="King G.M."/>
        </authorList>
    </citation>
    <scope>NUCLEOTIDE SEQUENCE [LARGE SCALE GENOMIC DNA]</scope>
    <source>
        <strain evidence="5 6">WSA2</strain>
    </source>
</reference>
<feature type="domain" description="Bacterioopsin transcriptional activator GAF and HTH associated" evidence="4">
    <location>
        <begin position="6"/>
        <end position="147"/>
    </location>
</feature>
<keyword evidence="2" id="KW-0804">Transcription</keyword>
<comment type="caution">
    <text evidence="5">The sequence shown here is derived from an EMBL/GenBank/DDBJ whole genome shotgun (WGS) entry which is preliminary data.</text>
</comment>
<evidence type="ECO:0000256" key="1">
    <source>
        <dbReference type="ARBA" id="ARBA00023015"/>
    </source>
</evidence>
<evidence type="ECO:0000259" key="4">
    <source>
        <dbReference type="Pfam" id="PF15915"/>
    </source>
</evidence>